<feature type="region of interest" description="Disordered" evidence="6">
    <location>
        <begin position="510"/>
        <end position="567"/>
    </location>
</feature>
<evidence type="ECO:0000256" key="7">
    <source>
        <dbReference type="SAM" id="Phobius"/>
    </source>
</evidence>
<accession>A0A8E2JWX5</accession>
<dbReference type="InterPro" id="IPR014844">
    <property type="entry name" value="PalH"/>
</dbReference>
<evidence type="ECO:0000256" key="6">
    <source>
        <dbReference type="SAM" id="MobiDB-lite"/>
    </source>
</evidence>
<feature type="transmembrane region" description="Helical" evidence="7">
    <location>
        <begin position="266"/>
        <end position="285"/>
    </location>
</feature>
<dbReference type="Proteomes" id="UP000250140">
    <property type="component" value="Unassembled WGS sequence"/>
</dbReference>
<proteinExistence type="inferred from homology"/>
<evidence type="ECO:0000313" key="9">
    <source>
        <dbReference type="Proteomes" id="UP000250140"/>
    </source>
</evidence>
<comment type="subcellular location">
    <subcellularLocation>
        <location evidence="1">Membrane</location>
        <topology evidence="1">Multi-pass membrane protein</topology>
    </subcellularLocation>
</comment>
<sequence>MADGERRQLWNAAAATTTRTYHHCVPFTLPSLGVIRVDKDFTVTLTSNAVFTPECTTSFKSEATAGYGPQSIADMRDPFHASITPQVYATAAATVISWMLVIMLLITPRTFFVGGTGGRSGLLGRRGMISGATGGGSVIGVGTRPWLQKVAALTVAISLTLATADTFKIAEQQYEAGYTDALALRDEVVGGLEIKISRVISDIFLWLAQVQTLIRLFPRHKEKVIIKWTGFALIMLDIAFSCLNSFMGNGAGRPRRFVDAIPALSYLFQLALSMLYAAWVIYYSITKRRYAFYHSMMWNISIVALLSLVAILTPVVFFITDISNYTVAGWGDYFRWVGAAAASVIVWEWVERIEALEREERKDGILGREIFDGDEMLDATPSEEVNWPRNYRDRFENGRRGDGGGGGGGGAYSSGLNEHGLRNVAQRSTRARPPQNIADQAVTSFSRTNSLRNMTQRRSDFGQHPNPVSSAYATIPTPPLPIASPVSRTDTTSAASTIYAIRYHPISESPPIIRSTLPVEGRNSLNTSDLPTSQVQTHHSLDRPFDTERAEPLQDDSNATSPPGKGKLRWQAVSNHFKRRKASPPPEVRRGRVIEPIVVGDVSPNIPPHNYSRWALKSRLGAFAAEQGEKLREKSNARQVEMNLPVTIIPAQPRGRTWSPEILLQNAQSSEHLTMDNAGQFRPVTVDVSSSNDSAPSIEREHIANEPMPHLQASNGSPHGFGACSANSRIRFAEETWHRPEEQQSGVMNGRAFGPPLSLVTSLGREQRATPMEPFQATRTIFTAPGTYSSIGNGVP</sequence>
<dbReference type="Pfam" id="PF08733">
    <property type="entry name" value="PalH"/>
    <property type="match status" value="1"/>
</dbReference>
<dbReference type="OrthoDB" id="5393256at2759"/>
<feature type="compositionally biased region" description="Polar residues" evidence="6">
    <location>
        <begin position="523"/>
        <end position="538"/>
    </location>
</feature>
<keyword evidence="2 7" id="KW-0812">Transmembrane</keyword>
<evidence type="ECO:0000256" key="1">
    <source>
        <dbReference type="ARBA" id="ARBA00004141"/>
    </source>
</evidence>
<evidence type="ECO:0000256" key="2">
    <source>
        <dbReference type="ARBA" id="ARBA00022692"/>
    </source>
</evidence>
<name>A0A8E2JWX5_9PEZI</name>
<evidence type="ECO:0000313" key="8">
    <source>
        <dbReference type="EMBL" id="OCL12197.1"/>
    </source>
</evidence>
<organism evidence="8 9">
    <name type="scientific">Glonium stellatum</name>
    <dbReference type="NCBI Taxonomy" id="574774"/>
    <lineage>
        <taxon>Eukaryota</taxon>
        <taxon>Fungi</taxon>
        <taxon>Dikarya</taxon>
        <taxon>Ascomycota</taxon>
        <taxon>Pezizomycotina</taxon>
        <taxon>Dothideomycetes</taxon>
        <taxon>Pleosporomycetidae</taxon>
        <taxon>Gloniales</taxon>
        <taxon>Gloniaceae</taxon>
        <taxon>Glonium</taxon>
    </lineage>
</organism>
<dbReference type="EMBL" id="KV748909">
    <property type="protein sequence ID" value="OCL12197.1"/>
    <property type="molecule type" value="Genomic_DNA"/>
</dbReference>
<evidence type="ECO:0000256" key="5">
    <source>
        <dbReference type="ARBA" id="ARBA00038109"/>
    </source>
</evidence>
<gene>
    <name evidence="8" type="ORF">AOQ84DRAFT_334673</name>
</gene>
<reference evidence="8 9" key="1">
    <citation type="journal article" date="2016" name="Nat. Commun.">
        <title>Ectomycorrhizal ecology is imprinted in the genome of the dominant symbiotic fungus Cenococcum geophilum.</title>
        <authorList>
            <consortium name="DOE Joint Genome Institute"/>
            <person name="Peter M."/>
            <person name="Kohler A."/>
            <person name="Ohm R.A."/>
            <person name="Kuo A."/>
            <person name="Krutzmann J."/>
            <person name="Morin E."/>
            <person name="Arend M."/>
            <person name="Barry K.W."/>
            <person name="Binder M."/>
            <person name="Choi C."/>
            <person name="Clum A."/>
            <person name="Copeland A."/>
            <person name="Grisel N."/>
            <person name="Haridas S."/>
            <person name="Kipfer T."/>
            <person name="LaButti K."/>
            <person name="Lindquist E."/>
            <person name="Lipzen A."/>
            <person name="Maire R."/>
            <person name="Meier B."/>
            <person name="Mihaltcheva S."/>
            <person name="Molinier V."/>
            <person name="Murat C."/>
            <person name="Poggeler S."/>
            <person name="Quandt C.A."/>
            <person name="Sperisen C."/>
            <person name="Tritt A."/>
            <person name="Tisserant E."/>
            <person name="Crous P.W."/>
            <person name="Henrissat B."/>
            <person name="Nehls U."/>
            <person name="Egli S."/>
            <person name="Spatafora J.W."/>
            <person name="Grigoriev I.V."/>
            <person name="Martin F.M."/>
        </authorList>
    </citation>
    <scope>NUCLEOTIDE SEQUENCE [LARGE SCALE GENOMIC DNA]</scope>
    <source>
        <strain evidence="8 9">CBS 207.34</strain>
    </source>
</reference>
<feature type="transmembrane region" description="Helical" evidence="7">
    <location>
        <begin position="225"/>
        <end position="246"/>
    </location>
</feature>
<keyword evidence="3 7" id="KW-1133">Transmembrane helix</keyword>
<dbReference type="PANTHER" id="PTHR35779:SF1">
    <property type="entry name" value="PH-RESPONSE REGULATOR PROTEIN PALH_RIM21"/>
    <property type="match status" value="1"/>
</dbReference>
<dbReference type="AlphaFoldDB" id="A0A8E2JWX5"/>
<dbReference type="GO" id="GO:0005886">
    <property type="term" value="C:plasma membrane"/>
    <property type="evidence" value="ECO:0007669"/>
    <property type="project" value="TreeGrafter"/>
</dbReference>
<evidence type="ECO:0000256" key="3">
    <source>
        <dbReference type="ARBA" id="ARBA00022989"/>
    </source>
</evidence>
<keyword evidence="4 7" id="KW-0472">Membrane</keyword>
<feature type="compositionally biased region" description="Basic and acidic residues" evidence="6">
    <location>
        <begin position="539"/>
        <end position="552"/>
    </location>
</feature>
<comment type="similarity">
    <text evidence="5">Belongs to the palH/RIM21 family.</text>
</comment>
<keyword evidence="9" id="KW-1185">Reference proteome</keyword>
<evidence type="ECO:0000256" key="4">
    <source>
        <dbReference type="ARBA" id="ARBA00023136"/>
    </source>
</evidence>
<dbReference type="GO" id="GO:0071467">
    <property type="term" value="P:cellular response to pH"/>
    <property type="evidence" value="ECO:0007669"/>
    <property type="project" value="TreeGrafter"/>
</dbReference>
<dbReference type="PANTHER" id="PTHR35779">
    <property type="entry name" value="PH-RESPONSE REGULATOR PROTEIN PALH/RIM21"/>
    <property type="match status" value="1"/>
</dbReference>
<feature type="transmembrane region" description="Helical" evidence="7">
    <location>
        <begin position="87"/>
        <end position="106"/>
    </location>
</feature>
<feature type="transmembrane region" description="Helical" evidence="7">
    <location>
        <begin position="297"/>
        <end position="318"/>
    </location>
</feature>
<protein>
    <submittedName>
        <fullName evidence="8">PalH-domain-containing protein</fullName>
    </submittedName>
</protein>